<protein>
    <submittedName>
        <fullName evidence="2">Uncharacterized protein</fullName>
    </submittedName>
</protein>
<accession>A0A915I936</accession>
<keyword evidence="1" id="KW-1185">Reference proteome</keyword>
<dbReference type="AlphaFoldDB" id="A0A915I936"/>
<organism evidence="1 2">
    <name type="scientific">Romanomermis culicivorax</name>
    <name type="common">Nematode worm</name>
    <dbReference type="NCBI Taxonomy" id="13658"/>
    <lineage>
        <taxon>Eukaryota</taxon>
        <taxon>Metazoa</taxon>
        <taxon>Ecdysozoa</taxon>
        <taxon>Nematoda</taxon>
        <taxon>Enoplea</taxon>
        <taxon>Dorylaimia</taxon>
        <taxon>Mermithida</taxon>
        <taxon>Mermithoidea</taxon>
        <taxon>Mermithidae</taxon>
        <taxon>Romanomermis</taxon>
    </lineage>
</organism>
<reference evidence="2" key="1">
    <citation type="submission" date="2022-11" db="UniProtKB">
        <authorList>
            <consortium name="WormBaseParasite"/>
        </authorList>
    </citation>
    <scope>IDENTIFICATION</scope>
</reference>
<evidence type="ECO:0000313" key="1">
    <source>
        <dbReference type="Proteomes" id="UP000887565"/>
    </source>
</evidence>
<evidence type="ECO:0000313" key="2">
    <source>
        <dbReference type="WBParaSite" id="nRc.2.0.1.t10684-RA"/>
    </source>
</evidence>
<dbReference type="Proteomes" id="UP000887565">
    <property type="component" value="Unplaced"/>
</dbReference>
<proteinExistence type="predicted"/>
<dbReference type="WBParaSite" id="nRc.2.0.1.t10684-RA">
    <property type="protein sequence ID" value="nRc.2.0.1.t10684-RA"/>
    <property type="gene ID" value="nRc.2.0.1.g10684"/>
</dbReference>
<name>A0A915I936_ROMCU</name>
<sequence length="81" mass="9443">MTTIALIGTIISTMAGYWYDSDLIIIDEPKSSFNCRMPKSTWLAPSIWRLFLNMDIKLYLFHLAMWPASQAIFQDRIDLIK</sequence>